<accession>A0A5N6D9I9</accession>
<gene>
    <name evidence="2" type="ORF">BDV34DRAFT_161409</name>
</gene>
<keyword evidence="1" id="KW-0812">Transmembrane</keyword>
<evidence type="ECO:0000313" key="3">
    <source>
        <dbReference type="Proteomes" id="UP000326532"/>
    </source>
</evidence>
<keyword evidence="1" id="KW-0472">Membrane</keyword>
<evidence type="ECO:0000313" key="2">
    <source>
        <dbReference type="EMBL" id="KAB8201836.1"/>
    </source>
</evidence>
<reference evidence="2 3" key="1">
    <citation type="submission" date="2019-04" db="EMBL/GenBank/DDBJ databases">
        <title>Fungal friends and foes A comparative genomics study of 23 Aspergillus species from section Flavi.</title>
        <authorList>
            <consortium name="DOE Joint Genome Institute"/>
            <person name="Kjaerbolling I."/>
            <person name="Vesth T.C."/>
            <person name="Frisvad J.C."/>
            <person name="Nybo J.L."/>
            <person name="Theobald S."/>
            <person name="Kildgaard S."/>
            <person name="Petersen T.I."/>
            <person name="Kuo A."/>
            <person name="Sato A."/>
            <person name="Lyhne E.K."/>
            <person name="Kogle M.E."/>
            <person name="Wiebenga A."/>
            <person name="Kun R.S."/>
            <person name="Lubbers R.J."/>
            <person name="Makela M.R."/>
            <person name="Barry K."/>
            <person name="Chovatia M."/>
            <person name="Clum A."/>
            <person name="Daum C."/>
            <person name="Haridas S."/>
            <person name="He G."/>
            <person name="LaButti K."/>
            <person name="Lipzen A."/>
            <person name="Mondo S."/>
            <person name="Pangilinan J."/>
            <person name="Riley R."/>
            <person name="Salamov A."/>
            <person name="Simmons B.A."/>
            <person name="Magnuson J.K."/>
            <person name="Henrissat B."/>
            <person name="Mortensen U.H."/>
            <person name="Larsen T.O."/>
            <person name="De vries R.P."/>
            <person name="Grigoriev I.V."/>
            <person name="Machida M."/>
            <person name="Baker S.E."/>
            <person name="Andersen M.R."/>
        </authorList>
    </citation>
    <scope>NUCLEOTIDE SEQUENCE [LARGE SCALE GENOMIC DNA]</scope>
    <source>
        <strain evidence="2 3">CBS 117618</strain>
    </source>
</reference>
<dbReference type="VEuPathDB" id="FungiDB:BDV34DRAFT_161409"/>
<feature type="transmembrane region" description="Helical" evidence="1">
    <location>
        <begin position="7"/>
        <end position="31"/>
    </location>
</feature>
<evidence type="ECO:0000256" key="1">
    <source>
        <dbReference type="SAM" id="Phobius"/>
    </source>
</evidence>
<sequence length="70" mass="8035">MIGKLGFFVFFFFFSFLVLLGLQYGVVVFITSLGGLYTLRWHFGVLLHSVLELLARSAFGMIFKDIHQDI</sequence>
<dbReference type="Proteomes" id="UP000326532">
    <property type="component" value="Unassembled WGS sequence"/>
</dbReference>
<keyword evidence="3" id="KW-1185">Reference proteome</keyword>
<protein>
    <submittedName>
        <fullName evidence="2">Uncharacterized protein</fullName>
    </submittedName>
</protein>
<dbReference type="AlphaFoldDB" id="A0A5N6D9I9"/>
<feature type="transmembrane region" description="Helical" evidence="1">
    <location>
        <begin position="43"/>
        <end position="63"/>
    </location>
</feature>
<proteinExistence type="predicted"/>
<keyword evidence="1" id="KW-1133">Transmembrane helix</keyword>
<dbReference type="EMBL" id="ML735013">
    <property type="protein sequence ID" value="KAB8201836.1"/>
    <property type="molecule type" value="Genomic_DNA"/>
</dbReference>
<name>A0A5N6D9I9_ASPPA</name>
<organism evidence="2 3">
    <name type="scientific">Aspergillus parasiticus</name>
    <dbReference type="NCBI Taxonomy" id="5067"/>
    <lineage>
        <taxon>Eukaryota</taxon>
        <taxon>Fungi</taxon>
        <taxon>Dikarya</taxon>
        <taxon>Ascomycota</taxon>
        <taxon>Pezizomycotina</taxon>
        <taxon>Eurotiomycetes</taxon>
        <taxon>Eurotiomycetidae</taxon>
        <taxon>Eurotiales</taxon>
        <taxon>Aspergillaceae</taxon>
        <taxon>Aspergillus</taxon>
        <taxon>Aspergillus subgen. Circumdati</taxon>
    </lineage>
</organism>